<dbReference type="InterPro" id="IPR038768">
    <property type="entry name" value="SmlA"/>
</dbReference>
<dbReference type="GO" id="GO:0031157">
    <property type="term" value="P:regulation of aggregate size involved in sorocarp development"/>
    <property type="evidence" value="ECO:0007669"/>
    <property type="project" value="InterPro"/>
</dbReference>
<dbReference type="AlphaFoldDB" id="F4Q4S1"/>
<evidence type="ECO:0000313" key="3">
    <source>
        <dbReference type="Proteomes" id="UP000007797"/>
    </source>
</evidence>
<dbReference type="InterPro" id="IPR040927">
    <property type="entry name" value="PF_Monalysin"/>
</dbReference>
<evidence type="ECO:0000313" key="2">
    <source>
        <dbReference type="EMBL" id="EGG17867.1"/>
    </source>
</evidence>
<dbReference type="Proteomes" id="UP000007797">
    <property type="component" value="Unassembled WGS sequence"/>
</dbReference>
<dbReference type="RefSeq" id="XP_004356351.1">
    <property type="nucleotide sequence ID" value="XM_004356298.1"/>
</dbReference>
<dbReference type="Pfam" id="PF18063">
    <property type="entry name" value="BB_PF"/>
    <property type="match status" value="1"/>
</dbReference>
<organism evidence="2 3">
    <name type="scientific">Cavenderia fasciculata</name>
    <name type="common">Slime mold</name>
    <name type="synonym">Dictyostelium fasciculatum</name>
    <dbReference type="NCBI Taxonomy" id="261658"/>
    <lineage>
        <taxon>Eukaryota</taxon>
        <taxon>Amoebozoa</taxon>
        <taxon>Evosea</taxon>
        <taxon>Eumycetozoa</taxon>
        <taxon>Dictyostelia</taxon>
        <taxon>Acytosteliales</taxon>
        <taxon>Cavenderiaceae</taxon>
        <taxon>Cavenderia</taxon>
    </lineage>
</organism>
<protein>
    <recommendedName>
        <fullName evidence="1">Monalysin Pore-forming domain-containing protein</fullName>
    </recommendedName>
</protein>
<dbReference type="PANTHER" id="PTHR35884">
    <property type="entry name" value="SMALL AGGREGATE FORMATION PROTEIN"/>
    <property type="match status" value="1"/>
</dbReference>
<dbReference type="OrthoDB" id="2368263at2759"/>
<keyword evidence="3" id="KW-1185">Reference proteome</keyword>
<reference evidence="3" key="1">
    <citation type="journal article" date="2011" name="Genome Res.">
        <title>Phylogeny-wide analysis of social amoeba genomes highlights ancient origins for complex intercellular communication.</title>
        <authorList>
            <person name="Heidel A.J."/>
            <person name="Lawal H.M."/>
            <person name="Felder M."/>
            <person name="Schilde C."/>
            <person name="Helps N.R."/>
            <person name="Tunggal B."/>
            <person name="Rivero F."/>
            <person name="John U."/>
            <person name="Schleicher M."/>
            <person name="Eichinger L."/>
            <person name="Platzer M."/>
            <person name="Noegel A.A."/>
            <person name="Schaap P."/>
            <person name="Gloeckner G."/>
        </authorList>
    </citation>
    <scope>NUCLEOTIDE SEQUENCE [LARGE SCALE GENOMIC DNA]</scope>
    <source>
        <strain evidence="3">SH3</strain>
    </source>
</reference>
<name>F4Q4S1_CACFS</name>
<gene>
    <name evidence="2" type="ORF">DFA_08868</name>
</gene>
<evidence type="ECO:0000259" key="1">
    <source>
        <dbReference type="Pfam" id="PF18063"/>
    </source>
</evidence>
<dbReference type="EMBL" id="GL883021">
    <property type="protein sequence ID" value="EGG17867.1"/>
    <property type="molecule type" value="Genomic_DNA"/>
</dbReference>
<dbReference type="KEGG" id="dfa:DFA_08868"/>
<accession>F4Q4S1</accession>
<dbReference type="GeneID" id="14869883"/>
<feature type="domain" description="Monalysin Pore-forming" evidence="1">
    <location>
        <begin position="25"/>
        <end position="234"/>
    </location>
</feature>
<dbReference type="PANTHER" id="PTHR35884:SF1">
    <property type="entry name" value="MONALYSIN BETA BARREL PORE-FORMING DOMAIN-CONTAINING PROTEIN-RELATED"/>
    <property type="match status" value="1"/>
</dbReference>
<sequence>MDNTIKIDETFSFTGVGTIFDYANSLVTTNDFGIDQTLKLKNPPDPVILLDLPFHEIEDDPYYNLGFKPFAIYAKYLKSVTTLTRQTFKFPKYRGSTVAFDNDKIKHVARYESKFDIQTKYNYTESTLTNPAVLEWEAQVDPGKYTAWQTVMIYALRGDLGFDEDKKKEKKKSDERKEEKEGTIGGSLLPPVIYKGNHSYHLFAVYRDDCYLIKNKEQIYKPPEFNVFVESIFDRGFTRCIDLDFKP</sequence>
<proteinExistence type="predicted"/>